<evidence type="ECO:0000256" key="3">
    <source>
        <dbReference type="PROSITE-ProRule" id="PRU00023"/>
    </source>
</evidence>
<dbReference type="OrthoDB" id="1577640at2759"/>
<sequence length="199" mass="22098">MVGSSSLYEKDRYSVKLLLQHGADVDTRCYSRGWTGVHKAANSSSVEIFKVLLEYNHLLDVPAARQEAFAPLRLATRACVLEMSNILIDRANPNSLITRRHHTLHLAAAGGWVDGLDLLLDRGASINAQDARLRETPLHKAARNLEMATIKILCARGTNTELRNIDGLTYESVLGCAQRNPKDWHVEPKLASFVVFIKA</sequence>
<protein>
    <submittedName>
        <fullName evidence="4">Ankyrin</fullName>
    </submittedName>
</protein>
<accession>A0A017SSB6</accession>
<feature type="repeat" description="ANK" evidence="3">
    <location>
        <begin position="99"/>
        <end position="131"/>
    </location>
</feature>
<dbReference type="EMBL" id="KK088411">
    <property type="protein sequence ID" value="EYE99882.1"/>
    <property type="molecule type" value="Genomic_DNA"/>
</dbReference>
<proteinExistence type="predicted"/>
<dbReference type="Pfam" id="PF12796">
    <property type="entry name" value="Ank_2"/>
    <property type="match status" value="1"/>
</dbReference>
<evidence type="ECO:0000256" key="2">
    <source>
        <dbReference type="ARBA" id="ARBA00023043"/>
    </source>
</evidence>
<dbReference type="AlphaFoldDB" id="A0A017SSB6"/>
<dbReference type="SMART" id="SM00248">
    <property type="entry name" value="ANK"/>
    <property type="match status" value="3"/>
</dbReference>
<dbReference type="Gene3D" id="1.25.40.20">
    <property type="entry name" value="Ankyrin repeat-containing domain"/>
    <property type="match status" value="1"/>
</dbReference>
<dbReference type="HOGENOM" id="CLU_1371922_0_0_1"/>
<evidence type="ECO:0000313" key="5">
    <source>
        <dbReference type="Proteomes" id="UP000019804"/>
    </source>
</evidence>
<dbReference type="PROSITE" id="PS50088">
    <property type="entry name" value="ANK_REPEAT"/>
    <property type="match status" value="2"/>
</dbReference>
<dbReference type="InterPro" id="IPR036770">
    <property type="entry name" value="Ankyrin_rpt-contain_sf"/>
</dbReference>
<organism evidence="4 5">
    <name type="scientific">Aspergillus ruber (strain CBS 135680)</name>
    <dbReference type="NCBI Taxonomy" id="1388766"/>
    <lineage>
        <taxon>Eukaryota</taxon>
        <taxon>Fungi</taxon>
        <taxon>Dikarya</taxon>
        <taxon>Ascomycota</taxon>
        <taxon>Pezizomycotina</taxon>
        <taxon>Eurotiomycetes</taxon>
        <taxon>Eurotiomycetidae</taxon>
        <taxon>Eurotiales</taxon>
        <taxon>Aspergillaceae</taxon>
        <taxon>Aspergillus</taxon>
        <taxon>Aspergillus subgen. Aspergillus</taxon>
    </lineage>
</organism>
<gene>
    <name evidence="4" type="ORF">EURHEDRAFT_535506</name>
</gene>
<keyword evidence="1" id="KW-0677">Repeat</keyword>
<name>A0A017SSB6_ASPRC</name>
<dbReference type="STRING" id="1388766.A0A017SSB6"/>
<feature type="repeat" description="ANK" evidence="3">
    <location>
        <begin position="133"/>
        <end position="165"/>
    </location>
</feature>
<evidence type="ECO:0000313" key="4">
    <source>
        <dbReference type="EMBL" id="EYE99882.1"/>
    </source>
</evidence>
<dbReference type="InterPro" id="IPR002110">
    <property type="entry name" value="Ankyrin_rpt"/>
</dbReference>
<dbReference type="RefSeq" id="XP_040643570.1">
    <property type="nucleotide sequence ID" value="XM_040787320.1"/>
</dbReference>
<keyword evidence="2 3" id="KW-0040">ANK repeat</keyword>
<dbReference type="Pfam" id="PF13637">
    <property type="entry name" value="Ank_4"/>
    <property type="match status" value="1"/>
</dbReference>
<dbReference type="SUPFAM" id="SSF48403">
    <property type="entry name" value="Ankyrin repeat"/>
    <property type="match status" value="1"/>
</dbReference>
<dbReference type="GeneID" id="63702444"/>
<dbReference type="PANTHER" id="PTHR24171">
    <property type="entry name" value="ANKYRIN REPEAT DOMAIN-CONTAINING PROTEIN 39-RELATED"/>
    <property type="match status" value="1"/>
</dbReference>
<dbReference type="Proteomes" id="UP000019804">
    <property type="component" value="Unassembled WGS sequence"/>
</dbReference>
<evidence type="ECO:0000256" key="1">
    <source>
        <dbReference type="ARBA" id="ARBA00022737"/>
    </source>
</evidence>
<reference evidence="5" key="1">
    <citation type="journal article" date="2014" name="Nat. Commun.">
        <title>Genomic adaptations of the halophilic Dead Sea filamentous fungus Eurotium rubrum.</title>
        <authorList>
            <person name="Kis-Papo T."/>
            <person name="Weig A.R."/>
            <person name="Riley R."/>
            <person name="Persoh D."/>
            <person name="Salamov A."/>
            <person name="Sun H."/>
            <person name="Lipzen A."/>
            <person name="Wasser S.P."/>
            <person name="Rambold G."/>
            <person name="Grigoriev I.V."/>
            <person name="Nevo E."/>
        </authorList>
    </citation>
    <scope>NUCLEOTIDE SEQUENCE [LARGE SCALE GENOMIC DNA]</scope>
    <source>
        <strain evidence="5">CBS 135680</strain>
    </source>
</reference>
<keyword evidence="5" id="KW-1185">Reference proteome</keyword>
<dbReference type="PROSITE" id="PS50297">
    <property type="entry name" value="ANK_REP_REGION"/>
    <property type="match status" value="1"/>
</dbReference>